<gene>
    <name evidence="4" type="ORF">HNQ92_003612</name>
</gene>
<comment type="caution">
    <text evidence="4">The sequence shown here is derived from an EMBL/GenBank/DDBJ whole genome shotgun (WGS) entry which is preliminary data.</text>
</comment>
<accession>A0A840TRA4</accession>
<sequence>MHTACAMAKKVLITGGTGVIGRRLTELLLEKGYDVAYLSRSQKTYPNVRVYRWEVEKGYLEEGALENLDYLIHLAGAGVADQRWTDERKKEIIRSRTDTIALVAHKMAETRQFPQAFVSSSAIGYYGADTGDLRQTEQSPPGRDFLADVTVQWEAAADRVQALGIRTVKIRTGVVLSAKGGALPRIAAPARWGLGAPLGSGKQWMSWIHVDDLCRMYLEALEKESWEGTYNGVAPQPATNAELTRTICKVLGKPQWAPKVPAFALKAAFGEMAQAVLGSSFVQSTRLGSQPYFAYQYPALQPALENLLLES</sequence>
<dbReference type="AlphaFoldDB" id="A0A840TRA4"/>
<dbReference type="InterPro" id="IPR013549">
    <property type="entry name" value="DUF1731"/>
</dbReference>
<dbReference type="InterPro" id="IPR010099">
    <property type="entry name" value="SDR39U1"/>
</dbReference>
<dbReference type="InterPro" id="IPR001509">
    <property type="entry name" value="Epimerase_deHydtase"/>
</dbReference>
<keyword evidence="5" id="KW-1185">Reference proteome</keyword>
<evidence type="ECO:0000259" key="2">
    <source>
        <dbReference type="Pfam" id="PF01370"/>
    </source>
</evidence>
<dbReference type="Pfam" id="PF08338">
    <property type="entry name" value="DUF1731"/>
    <property type="match status" value="1"/>
</dbReference>
<proteinExistence type="inferred from homology"/>
<evidence type="ECO:0000256" key="1">
    <source>
        <dbReference type="ARBA" id="ARBA00009353"/>
    </source>
</evidence>
<feature type="domain" description="NAD-dependent epimerase/dehydratase" evidence="2">
    <location>
        <begin position="11"/>
        <end position="223"/>
    </location>
</feature>
<name>A0A840TRA4_9BACT</name>
<evidence type="ECO:0000259" key="3">
    <source>
        <dbReference type="Pfam" id="PF08338"/>
    </source>
</evidence>
<dbReference type="Gene3D" id="3.40.50.720">
    <property type="entry name" value="NAD(P)-binding Rossmann-like Domain"/>
    <property type="match status" value="1"/>
</dbReference>
<evidence type="ECO:0000313" key="5">
    <source>
        <dbReference type="Proteomes" id="UP000557307"/>
    </source>
</evidence>
<evidence type="ECO:0000313" key="4">
    <source>
        <dbReference type="EMBL" id="MBB5285455.1"/>
    </source>
</evidence>
<organism evidence="4 5">
    <name type="scientific">Rhabdobacter roseus</name>
    <dbReference type="NCBI Taxonomy" id="1655419"/>
    <lineage>
        <taxon>Bacteria</taxon>
        <taxon>Pseudomonadati</taxon>
        <taxon>Bacteroidota</taxon>
        <taxon>Cytophagia</taxon>
        <taxon>Cytophagales</taxon>
        <taxon>Cytophagaceae</taxon>
        <taxon>Rhabdobacter</taxon>
    </lineage>
</organism>
<feature type="domain" description="DUF1731" evidence="3">
    <location>
        <begin position="260"/>
        <end position="307"/>
    </location>
</feature>
<dbReference type="InterPro" id="IPR036291">
    <property type="entry name" value="NAD(P)-bd_dom_sf"/>
</dbReference>
<dbReference type="Pfam" id="PF01370">
    <property type="entry name" value="Epimerase"/>
    <property type="match status" value="1"/>
</dbReference>
<dbReference type="PANTHER" id="PTHR11092">
    <property type="entry name" value="SUGAR NUCLEOTIDE EPIMERASE RELATED"/>
    <property type="match status" value="1"/>
</dbReference>
<evidence type="ECO:0008006" key="6">
    <source>
        <dbReference type="Google" id="ProtNLM"/>
    </source>
</evidence>
<comment type="similarity">
    <text evidence="1">Belongs to the NAD(P)-dependent epimerase/dehydratase family. SDR39U1 subfamily.</text>
</comment>
<dbReference type="Proteomes" id="UP000557307">
    <property type="component" value="Unassembled WGS sequence"/>
</dbReference>
<reference evidence="4 5" key="1">
    <citation type="submission" date="2020-08" db="EMBL/GenBank/DDBJ databases">
        <title>Genomic Encyclopedia of Type Strains, Phase IV (KMG-IV): sequencing the most valuable type-strain genomes for metagenomic binning, comparative biology and taxonomic classification.</title>
        <authorList>
            <person name="Goeker M."/>
        </authorList>
    </citation>
    <scope>NUCLEOTIDE SEQUENCE [LARGE SCALE GENOMIC DNA]</scope>
    <source>
        <strain evidence="4 5">DSM 105074</strain>
    </source>
</reference>
<dbReference type="PANTHER" id="PTHR11092:SF0">
    <property type="entry name" value="EPIMERASE FAMILY PROTEIN SDR39U1"/>
    <property type="match status" value="1"/>
</dbReference>
<dbReference type="SUPFAM" id="SSF51735">
    <property type="entry name" value="NAD(P)-binding Rossmann-fold domains"/>
    <property type="match status" value="1"/>
</dbReference>
<protein>
    <recommendedName>
        <fullName evidence="6">TIGR01777 family protein</fullName>
    </recommendedName>
</protein>
<dbReference type="NCBIfam" id="TIGR01777">
    <property type="entry name" value="yfcH"/>
    <property type="match status" value="1"/>
</dbReference>
<dbReference type="EMBL" id="JACHGF010000005">
    <property type="protein sequence ID" value="MBB5285455.1"/>
    <property type="molecule type" value="Genomic_DNA"/>
</dbReference>